<feature type="compositionally biased region" description="Low complexity" evidence="3">
    <location>
        <begin position="1176"/>
        <end position="1189"/>
    </location>
</feature>
<dbReference type="PROSITE" id="PS50158">
    <property type="entry name" value="ZF_CCHC"/>
    <property type="match status" value="3"/>
</dbReference>
<feature type="compositionally biased region" description="Gly residues" evidence="3">
    <location>
        <begin position="714"/>
        <end position="729"/>
    </location>
</feature>
<evidence type="ECO:0000313" key="5">
    <source>
        <dbReference type="EMBL" id="WVO20616.1"/>
    </source>
</evidence>
<dbReference type="InterPro" id="IPR036875">
    <property type="entry name" value="Znf_CCHC_sf"/>
</dbReference>
<dbReference type="GeneID" id="89988689"/>
<feature type="region of interest" description="Disordered" evidence="3">
    <location>
        <begin position="1487"/>
        <end position="1506"/>
    </location>
</feature>
<keyword evidence="1" id="KW-0507">mRNA processing</keyword>
<dbReference type="Pfam" id="PF00098">
    <property type="entry name" value="zf-CCHC"/>
    <property type="match status" value="3"/>
</dbReference>
<keyword evidence="2" id="KW-0862">Zinc</keyword>
<keyword evidence="2" id="KW-0863">Zinc-finger</keyword>
<dbReference type="SMART" id="SM00343">
    <property type="entry name" value="ZnF_C2HC"/>
    <property type="match status" value="3"/>
</dbReference>
<accession>A0ABZ2ATF8</accession>
<feature type="compositionally biased region" description="Low complexity" evidence="3">
    <location>
        <begin position="854"/>
        <end position="866"/>
    </location>
</feature>
<dbReference type="SUPFAM" id="SSF57756">
    <property type="entry name" value="Retrovirus zinc finger-like domains"/>
    <property type="match status" value="1"/>
</dbReference>
<feature type="compositionally biased region" description="Low complexity" evidence="3">
    <location>
        <begin position="873"/>
        <end position="883"/>
    </location>
</feature>
<feature type="compositionally biased region" description="Polar residues" evidence="3">
    <location>
        <begin position="1349"/>
        <end position="1367"/>
    </location>
</feature>
<evidence type="ECO:0000256" key="3">
    <source>
        <dbReference type="SAM" id="MobiDB-lite"/>
    </source>
</evidence>
<feature type="compositionally biased region" description="Polar residues" evidence="3">
    <location>
        <begin position="402"/>
        <end position="413"/>
    </location>
</feature>
<feature type="compositionally biased region" description="Gly residues" evidence="3">
    <location>
        <begin position="1110"/>
        <end position="1135"/>
    </location>
</feature>
<organism evidence="5 6">
    <name type="scientific">Cryptococcus decagattii</name>
    <dbReference type="NCBI Taxonomy" id="1859122"/>
    <lineage>
        <taxon>Eukaryota</taxon>
        <taxon>Fungi</taxon>
        <taxon>Dikarya</taxon>
        <taxon>Basidiomycota</taxon>
        <taxon>Agaricomycotina</taxon>
        <taxon>Tremellomycetes</taxon>
        <taxon>Tremellales</taxon>
        <taxon>Cryptococcaceae</taxon>
        <taxon>Cryptococcus</taxon>
        <taxon>Cryptococcus gattii species complex</taxon>
    </lineage>
</organism>
<feature type="compositionally biased region" description="Gly residues" evidence="3">
    <location>
        <begin position="695"/>
        <end position="706"/>
    </location>
</feature>
<feature type="compositionally biased region" description="Basic and acidic residues" evidence="3">
    <location>
        <begin position="1093"/>
        <end position="1107"/>
    </location>
</feature>
<feature type="region of interest" description="Disordered" evidence="3">
    <location>
        <begin position="847"/>
        <end position="1377"/>
    </location>
</feature>
<feature type="compositionally biased region" description="Polar residues" evidence="3">
    <location>
        <begin position="1489"/>
        <end position="1506"/>
    </location>
</feature>
<dbReference type="RefSeq" id="XP_064719855.1">
    <property type="nucleotide sequence ID" value="XM_064863783.1"/>
</dbReference>
<feature type="compositionally biased region" description="Polar residues" evidence="3">
    <location>
        <begin position="375"/>
        <end position="390"/>
    </location>
</feature>
<dbReference type="Proteomes" id="UP001432216">
    <property type="component" value="Chromosome 3"/>
</dbReference>
<dbReference type="InterPro" id="IPR001878">
    <property type="entry name" value="Znf_CCHC"/>
</dbReference>
<evidence type="ECO:0000259" key="4">
    <source>
        <dbReference type="PROSITE" id="PS50158"/>
    </source>
</evidence>
<feature type="region of interest" description="Disordered" evidence="3">
    <location>
        <begin position="124"/>
        <end position="729"/>
    </location>
</feature>
<proteinExistence type="predicted"/>
<feature type="compositionally biased region" description="Gly residues" evidence="3">
    <location>
        <begin position="1042"/>
        <end position="1056"/>
    </location>
</feature>
<protein>
    <recommendedName>
        <fullName evidence="4">CCHC-type domain-containing protein</fullName>
    </recommendedName>
</protein>
<feature type="compositionally biased region" description="Polar residues" evidence="3">
    <location>
        <begin position="420"/>
        <end position="433"/>
    </location>
</feature>
<dbReference type="InterPro" id="IPR051714">
    <property type="entry name" value="Znf_CCHC_NABP"/>
</dbReference>
<feature type="compositionally biased region" description="Low complexity" evidence="3">
    <location>
        <begin position="554"/>
        <end position="571"/>
    </location>
</feature>
<feature type="compositionally biased region" description="Gly residues" evidence="3">
    <location>
        <begin position="483"/>
        <end position="496"/>
    </location>
</feature>
<feature type="compositionally biased region" description="Low complexity" evidence="3">
    <location>
        <begin position="668"/>
        <end position="681"/>
    </location>
</feature>
<feature type="domain" description="CCHC-type" evidence="4">
    <location>
        <begin position="787"/>
        <end position="801"/>
    </location>
</feature>
<reference evidence="5 6" key="1">
    <citation type="submission" date="2024-01" db="EMBL/GenBank/DDBJ databases">
        <title>Comparative genomics of Cryptococcus and Kwoniella reveals pathogenesis evolution and contrasting modes of karyotype evolution via chromosome fusion or intercentromeric recombination.</title>
        <authorList>
            <person name="Coelho M.A."/>
            <person name="David-Palma M."/>
            <person name="Shea T."/>
            <person name="Bowers K."/>
            <person name="McGinley-Smith S."/>
            <person name="Mohammad A.W."/>
            <person name="Gnirke A."/>
            <person name="Yurkov A.M."/>
            <person name="Nowrousian M."/>
            <person name="Sun S."/>
            <person name="Cuomo C.A."/>
            <person name="Heitman J."/>
        </authorList>
    </citation>
    <scope>NUCLEOTIDE SEQUENCE [LARGE SCALE GENOMIC DNA]</scope>
    <source>
        <strain evidence="5 6">7685027</strain>
    </source>
</reference>
<feature type="compositionally biased region" description="Polar residues" evidence="3">
    <location>
        <begin position="1323"/>
        <end position="1341"/>
    </location>
</feature>
<keyword evidence="6" id="KW-1185">Reference proteome</keyword>
<keyword evidence="2" id="KW-0479">Metal-binding</keyword>
<evidence type="ECO:0000313" key="6">
    <source>
        <dbReference type="Proteomes" id="UP001432216"/>
    </source>
</evidence>
<feature type="compositionally biased region" description="Basic and acidic residues" evidence="3">
    <location>
        <begin position="1283"/>
        <end position="1322"/>
    </location>
</feature>
<dbReference type="EMBL" id="CP143808">
    <property type="protein sequence ID" value="WVO20616.1"/>
    <property type="molecule type" value="Genomic_DNA"/>
</dbReference>
<sequence>MSDACKEGGHNNYSMAHRKRERKNTFVLEVLAEWRLEARSRGISSHPSFALVSFRLFVIIPLPLAISRRSVDVYFHLPSGRKKSIKGHLSRLDTPYGAIQDAKEAVEGIFHAMSYNASGGWGTSGGGFNQLQQPVQGEDDGGWGGPPEKVEWAPPGAWPSDPAPKSAPSRIANIGKPTPTTKPTPAPVQDESVKADTRETRDPEDGAWGGPAEVVNPASVPIPPSTATTSTASAASVSVSSSDIDADAGEIQDDNAGGWGDEPVKPSADNEGDWACRIIGNDTSNGWDGPQRVQTGVNDGRKKQPEPEPQQDNSGGWDAEPATSKTGNSDDDAGGWGCDEPQQANGGWDAPAPAPSSNDNAGRWGEPQPPVRAPRSQTSNSGGWDSQSQSGHKDNAGGWDNTDIQSVHSQRSQPRAVRSARQSGPPSQSQSINYGYGDGRDASDVGVYIPDAVVSRGPWDKPFVRPQSDNGWAGFAARRRGGAAAGAGRGEYGGTRGRQPQPQSQLQQQGGWNAEPAQTFGGWGNEPAQQSSGGWEAEPAQTFSSDADDGGWGADPAPIKSTPSSASVSVPAPAPAQAQEDDNAGGWGTDPVPVANTSSDNAGGWGSPEPVHRTPQAKAKVVDDAGGWSAEPAPVPVQTNQAQSNDDAGGWDSEPASSGTGDAGGWGDDTQSQSQSQSQSQNAGGWGDEPAPSGGNKGGSRSGGGASQQPSESGFGGGLQGEYSGGGGGGRGRGFGGECHHCGKTGHIARICPDSGYSGSINDCFRCQQPGHMARECPNTPGCGDVCFKCGQAGHFARECPGAYGGGGNGGFRGVGGFAPPASGANAVTKVPGATGWGFRKAFLSRNPNAGERSQSSFDSSNSYSSGDGGGWDNNNSSGNDRSAPTSSKDDASTGQSWSEEARANQSKPKTEDNGGWGGVPAPAQNQDEDDGGWGGAPIPLSSSGKEDDGGWGSEASGKHGEWAGGPETTPKAQPARLKSEPSAHSQPQTGGWDVEPVQPEAQTSSDDNAGGWGAEPASNGADDNGGGWGAPEPKQTSDPSNGGGWGQQGGRGNFGGKDSSETSSSSQAGRRPGVRTPWAERSTMRANQAGKWGHDGFEQLERDWRTHGRGGFGGRGRGAPRGRGGFGGGFGSRGYDGDNSQSRDNRWGARASSRANDNGFSAPAAVNDNAGGWGSAPAPVSSSSNNDDGGWGGEPVPAPAAASKGDDGGWGSEPEKHSSAPAPTAPSRDPAPATVSKEESKPEEDDGGWGGGPEKVEAPVASAPAPVEEPKVEPEDGGWGGEPERVEQPQEKPSTEAEQPESKDDKESKPASKTEVNHASDSKPTSIAGSVKTGSVSSKQGSEHHTPKSVTSSIQESSAPPLQGASSPRPFAQPFTPRTVQNSLLFASPVQRHISPAPLTVSGAGYVDGRVSPFTPGYISPLAAPGPYPIAAAPIGVPPVPDYSAPVPVIPAVSAPIQPSGPRYFEPARSDSRVFIKTPNGAPVISPAGSNASLPTSPTSPTVAQSGYYEVPHVPVPVGREGGYYQPMNAYDSMPSHVNVPVGVAGQGMSGFVQGPDGAYYPVSQQPAYGYRPFGYGM</sequence>
<feature type="compositionally biased region" description="Polar residues" evidence="3">
    <location>
        <begin position="637"/>
        <end position="646"/>
    </location>
</feature>
<evidence type="ECO:0000256" key="1">
    <source>
        <dbReference type="ARBA" id="ARBA00022664"/>
    </source>
</evidence>
<feature type="domain" description="CCHC-type" evidence="4">
    <location>
        <begin position="739"/>
        <end position="754"/>
    </location>
</feature>
<feature type="compositionally biased region" description="Low complexity" evidence="3">
    <location>
        <begin position="497"/>
        <end position="509"/>
    </location>
</feature>
<feature type="compositionally biased region" description="Polar residues" evidence="3">
    <location>
        <begin position="281"/>
        <end position="297"/>
    </location>
</feature>
<evidence type="ECO:0000256" key="2">
    <source>
        <dbReference type="PROSITE-ProRule" id="PRU00047"/>
    </source>
</evidence>
<feature type="domain" description="CCHC-type" evidence="4">
    <location>
        <begin position="764"/>
        <end position="779"/>
    </location>
</feature>
<feature type="compositionally biased region" description="Low complexity" evidence="3">
    <location>
        <begin position="225"/>
        <end position="243"/>
    </location>
</feature>
<feature type="compositionally biased region" description="Polar residues" evidence="3">
    <location>
        <begin position="893"/>
        <end position="908"/>
    </location>
</feature>
<feature type="compositionally biased region" description="Low complexity" evidence="3">
    <location>
        <begin position="349"/>
        <end position="361"/>
    </location>
</feature>
<gene>
    <name evidence="5" type="ORF">IAS62_001915</name>
</gene>
<dbReference type="PANTHER" id="PTHR23002">
    <property type="entry name" value="ZINC FINGER CCHC DOMAIN CONTAINING PROTEIN"/>
    <property type="match status" value="1"/>
</dbReference>
<feature type="compositionally biased region" description="Basic and acidic residues" evidence="3">
    <location>
        <begin position="191"/>
        <end position="204"/>
    </location>
</feature>
<dbReference type="Gene3D" id="4.10.60.10">
    <property type="entry name" value="Zinc finger, CCHC-type"/>
    <property type="match status" value="2"/>
</dbReference>
<feature type="compositionally biased region" description="Acidic residues" evidence="3">
    <location>
        <begin position="244"/>
        <end position="253"/>
    </location>
</feature>
<name>A0ABZ2ATF8_9TREE</name>